<dbReference type="CTD" id="20235777"/>
<gene>
    <name evidence="3" type="ORF">LOTGIDRAFT_152764</name>
</gene>
<accession>V4AV20</accession>
<feature type="coiled-coil region" evidence="1">
    <location>
        <begin position="6"/>
        <end position="63"/>
    </location>
</feature>
<feature type="region of interest" description="Disordered" evidence="2">
    <location>
        <begin position="211"/>
        <end position="320"/>
    </location>
</feature>
<keyword evidence="1" id="KW-0175">Coiled coil</keyword>
<proteinExistence type="predicted"/>
<dbReference type="KEGG" id="lgi:LOTGIDRAFT_152764"/>
<name>V4AV20_LOTGI</name>
<feature type="compositionally biased region" description="Basic and acidic residues" evidence="2">
    <location>
        <begin position="266"/>
        <end position="308"/>
    </location>
</feature>
<evidence type="ECO:0000256" key="2">
    <source>
        <dbReference type="SAM" id="MobiDB-lite"/>
    </source>
</evidence>
<dbReference type="HOGENOM" id="CLU_064174_0_0_1"/>
<organism evidence="3 4">
    <name type="scientific">Lottia gigantea</name>
    <name type="common">Giant owl limpet</name>
    <dbReference type="NCBI Taxonomy" id="225164"/>
    <lineage>
        <taxon>Eukaryota</taxon>
        <taxon>Metazoa</taxon>
        <taxon>Spiralia</taxon>
        <taxon>Lophotrochozoa</taxon>
        <taxon>Mollusca</taxon>
        <taxon>Gastropoda</taxon>
        <taxon>Patellogastropoda</taxon>
        <taxon>Lottioidea</taxon>
        <taxon>Lottiidae</taxon>
        <taxon>Lottia</taxon>
    </lineage>
</organism>
<dbReference type="EMBL" id="KB201304">
    <property type="protein sequence ID" value="ESO97676.1"/>
    <property type="molecule type" value="Genomic_DNA"/>
</dbReference>
<dbReference type="Proteomes" id="UP000030746">
    <property type="component" value="Unassembled WGS sequence"/>
</dbReference>
<evidence type="ECO:0000256" key="1">
    <source>
        <dbReference type="SAM" id="Coils"/>
    </source>
</evidence>
<feature type="compositionally biased region" description="Basic and acidic residues" evidence="2">
    <location>
        <begin position="217"/>
        <end position="243"/>
    </location>
</feature>
<dbReference type="RefSeq" id="XP_009051532.1">
    <property type="nucleotide sequence ID" value="XM_009053284.1"/>
</dbReference>
<keyword evidence="4" id="KW-1185">Reference proteome</keyword>
<sequence>MAKKEVEKLRRELAELTFKIDDDRQQTIDEALKRFESQHKGTVEQYENEQHRLRNEVQDLSDQLSRQWLTKVQRALDNPLYDGQKGKVLSLLLEGYAKTNWEIMPDALKSDYDAIIQMLKQTFIGPLHKHTKGYAARLRILAREHYEFEPQVIETVVIDRFMNTIPEKVKRYIYEHSQHNDTILKSLEKIIHIAKTKSKLDEMESVSHAAAASTIARAEDTRQYTDRPPEPDFRRKSPDEQWYRNRARSRQNTSYDSDEQQSRNTYRRDRREDRYQRRRIRGDDNYNHRTEDRTSRRDDRQDRRRTDFRSSPQDNFQNRYQSEQRQFCEDFSRNRQQSPRLQRYSPRFNRRFPWTTRCSPFLYCRQFN</sequence>
<evidence type="ECO:0000313" key="4">
    <source>
        <dbReference type="Proteomes" id="UP000030746"/>
    </source>
</evidence>
<dbReference type="GeneID" id="20235777"/>
<dbReference type="AlphaFoldDB" id="V4AV20"/>
<protein>
    <submittedName>
        <fullName evidence="3">Uncharacterized protein</fullName>
    </submittedName>
</protein>
<evidence type="ECO:0000313" key="3">
    <source>
        <dbReference type="EMBL" id="ESO97676.1"/>
    </source>
</evidence>
<reference evidence="3 4" key="1">
    <citation type="journal article" date="2013" name="Nature">
        <title>Insights into bilaterian evolution from three spiralian genomes.</title>
        <authorList>
            <person name="Simakov O."/>
            <person name="Marletaz F."/>
            <person name="Cho S.J."/>
            <person name="Edsinger-Gonzales E."/>
            <person name="Havlak P."/>
            <person name="Hellsten U."/>
            <person name="Kuo D.H."/>
            <person name="Larsson T."/>
            <person name="Lv J."/>
            <person name="Arendt D."/>
            <person name="Savage R."/>
            <person name="Osoegawa K."/>
            <person name="de Jong P."/>
            <person name="Grimwood J."/>
            <person name="Chapman J.A."/>
            <person name="Shapiro H."/>
            <person name="Aerts A."/>
            <person name="Otillar R.P."/>
            <person name="Terry A.Y."/>
            <person name="Boore J.L."/>
            <person name="Grigoriev I.V."/>
            <person name="Lindberg D.R."/>
            <person name="Seaver E.C."/>
            <person name="Weisblat D.A."/>
            <person name="Putnam N.H."/>
            <person name="Rokhsar D.S."/>
        </authorList>
    </citation>
    <scope>NUCLEOTIDE SEQUENCE [LARGE SCALE GENOMIC DNA]</scope>
</reference>